<evidence type="ECO:0000256" key="1">
    <source>
        <dbReference type="SAM" id="Phobius"/>
    </source>
</evidence>
<dbReference type="InterPro" id="IPR004045">
    <property type="entry name" value="Glutathione_S-Trfase_N"/>
</dbReference>
<dbReference type="SUPFAM" id="SSF52833">
    <property type="entry name" value="Thioredoxin-like"/>
    <property type="match status" value="1"/>
</dbReference>
<dbReference type="GO" id="GO:0009055">
    <property type="term" value="F:electron transfer activity"/>
    <property type="evidence" value="ECO:0007669"/>
    <property type="project" value="TreeGrafter"/>
</dbReference>
<dbReference type="Gene3D" id="3.40.30.10">
    <property type="entry name" value="Glutaredoxin"/>
    <property type="match status" value="1"/>
</dbReference>
<proteinExistence type="predicted"/>
<dbReference type="InterPro" id="IPR051548">
    <property type="entry name" value="Grx-like_ET"/>
</dbReference>
<dbReference type="PANTHER" id="PTHR34386:SF1">
    <property type="entry name" value="GLUTAREDOXIN-LIKE PROTEIN NRDH"/>
    <property type="match status" value="1"/>
</dbReference>
<organism evidence="3 4">
    <name type="scientific">Dechloromonas agitata</name>
    <dbReference type="NCBI Taxonomy" id="73030"/>
    <lineage>
        <taxon>Bacteria</taxon>
        <taxon>Pseudomonadati</taxon>
        <taxon>Pseudomonadota</taxon>
        <taxon>Betaproteobacteria</taxon>
        <taxon>Rhodocyclales</taxon>
        <taxon>Azonexaceae</taxon>
        <taxon>Dechloromonas</taxon>
    </lineage>
</organism>
<name>A0A930BS13_9RHOO</name>
<protein>
    <submittedName>
        <fullName evidence="3">Glutaredoxin family protein</fullName>
    </submittedName>
</protein>
<evidence type="ECO:0000259" key="2">
    <source>
        <dbReference type="PROSITE" id="PS50404"/>
    </source>
</evidence>
<reference evidence="3" key="1">
    <citation type="submission" date="2020-04" db="EMBL/GenBank/DDBJ databases">
        <title>Deep metagenomics examines the oral microbiome during advanced dental caries in children, revealing novel taxa and co-occurrences with host molecules.</title>
        <authorList>
            <person name="Baker J.L."/>
            <person name="Morton J.T."/>
            <person name="Dinis M."/>
            <person name="Alvarez R."/>
            <person name="Tran N.C."/>
            <person name="Knight R."/>
            <person name="Edlund A."/>
        </authorList>
    </citation>
    <scope>NUCLEOTIDE SEQUENCE</scope>
    <source>
        <strain evidence="3">JCVI_32_bin.24</strain>
    </source>
</reference>
<dbReference type="GO" id="GO:0045454">
    <property type="term" value="P:cell redox homeostasis"/>
    <property type="evidence" value="ECO:0007669"/>
    <property type="project" value="TreeGrafter"/>
</dbReference>
<dbReference type="InterPro" id="IPR002109">
    <property type="entry name" value="Glutaredoxin"/>
</dbReference>
<evidence type="ECO:0000313" key="4">
    <source>
        <dbReference type="Proteomes" id="UP000718593"/>
    </source>
</evidence>
<dbReference type="CDD" id="cd02976">
    <property type="entry name" value="NrdH"/>
    <property type="match status" value="1"/>
</dbReference>
<sequence>MSQRCPHCHYARQPDDDAPDWQCPACTKAYAKAAAVPPPDGTHNARPRHSMGHQGGVGRWLLVLLAFGAALWFGRTLFPATAAPDGPAATGQPEVRLYATAWCGYCRLTRDFFAANGIQYVEHDIEQSSEALKEHRKLGGNGVPLIVVGDDVVKGWNEAALRRLLAPWLKG</sequence>
<feature type="transmembrane region" description="Helical" evidence="1">
    <location>
        <begin position="56"/>
        <end position="74"/>
    </location>
</feature>
<dbReference type="Proteomes" id="UP000718593">
    <property type="component" value="Unassembled WGS sequence"/>
</dbReference>
<evidence type="ECO:0000313" key="3">
    <source>
        <dbReference type="EMBL" id="MBF1165053.1"/>
    </source>
</evidence>
<gene>
    <name evidence="3" type="ORF">HXL68_08425</name>
</gene>
<dbReference type="PANTHER" id="PTHR34386">
    <property type="entry name" value="GLUTAREDOXIN"/>
    <property type="match status" value="1"/>
</dbReference>
<dbReference type="EMBL" id="JABZMI010000144">
    <property type="protein sequence ID" value="MBF1165053.1"/>
    <property type="molecule type" value="Genomic_DNA"/>
</dbReference>
<dbReference type="RefSeq" id="WP_274737714.1">
    <property type="nucleotide sequence ID" value="NZ_JARBJQ010000003.1"/>
</dbReference>
<dbReference type="Pfam" id="PF00462">
    <property type="entry name" value="Glutaredoxin"/>
    <property type="match status" value="1"/>
</dbReference>
<keyword evidence="1" id="KW-1133">Transmembrane helix</keyword>
<comment type="caution">
    <text evidence="3">The sequence shown here is derived from an EMBL/GenBank/DDBJ whole genome shotgun (WGS) entry which is preliminary data.</text>
</comment>
<dbReference type="AlphaFoldDB" id="A0A930BS13"/>
<keyword evidence="1" id="KW-0472">Membrane</keyword>
<feature type="domain" description="GST N-terminal" evidence="2">
    <location>
        <begin position="93"/>
        <end position="171"/>
    </location>
</feature>
<dbReference type="InterPro" id="IPR036249">
    <property type="entry name" value="Thioredoxin-like_sf"/>
</dbReference>
<dbReference type="PROSITE" id="PS51354">
    <property type="entry name" value="GLUTAREDOXIN_2"/>
    <property type="match status" value="1"/>
</dbReference>
<accession>A0A930BS13</accession>
<keyword evidence="1" id="KW-0812">Transmembrane</keyword>
<dbReference type="PROSITE" id="PS50404">
    <property type="entry name" value="GST_NTER"/>
    <property type="match status" value="1"/>
</dbReference>